<dbReference type="GO" id="GO:0008270">
    <property type="term" value="F:zinc ion binding"/>
    <property type="evidence" value="ECO:0007669"/>
    <property type="project" value="UniProtKB-KW"/>
</dbReference>
<dbReference type="GO" id="GO:0006508">
    <property type="term" value="P:proteolysis"/>
    <property type="evidence" value="ECO:0007669"/>
    <property type="project" value="InterPro"/>
</dbReference>
<keyword evidence="7" id="KW-1185">Reference proteome</keyword>
<evidence type="ECO:0000256" key="4">
    <source>
        <dbReference type="SAM" id="MobiDB-lite"/>
    </source>
</evidence>
<feature type="region of interest" description="Disordered" evidence="4">
    <location>
        <begin position="719"/>
        <end position="758"/>
    </location>
</feature>
<dbReference type="Proteomes" id="UP001152562">
    <property type="component" value="Unassembled WGS sequence"/>
</dbReference>
<sequence>MRLLYKTGPMESLRKWFYKPKRDDRSLLAQFFFADDALNMIAAELDSFDGRKDPERCSTLVNQLRHAQDRVLNITSQIMDQVLGDERVARGFRVKFPEDVLQDNLAGQLWFGAECLAAGSSIMNREEESAAMRPLAKALTRSLETVRSLLREQCLRPRGLALQDHDDMLHESLRIFDRLFAEFELCYVSAMVTVKTPHEFEAQQLICVLFSESLRRALKHNLLTQEQVDSYDPALMFAVPRLAIVSGLLIYSSGPLSIDKSPEEMSDMFRPFRTLLHKIRSLLWTLDRRELMVLERLLCTNEDVSCLAGLELPPVEDSSGDSCYPDIGEFVSKFYADHAHCRDLYTQQSSSEPTITDADYLPDNIEVMTPIIDGLRRLDEVTDETEDTDRQTDTASIDTYQTSDTERSRKISRDTDLSSIRNLSTNGLMTFDPLLINAVSTDNRQIPDQELVTSLNEQVTEIADRLSSIVSDVDILDQMHSFSTNDVTLTDDSEAFGFSGPRNEQLSCMPSTSHGYLIPNAISQEPVVLASLSHNNSAVFNQDDENIPNDLLNIPDLEAEIVNTNISIANVNLSSLLLTNEEFRNIIEDESEDNASFHSAKEDDRVKFILGYESDHESPVDSGVSTENTSLDRSPDADQNKKNNFIENRVNEEFNVNINYKENDEQKNEAGSSEIVIDRLNGESSCVNNCNEEDEFRTIEEVITELRRQRISDKNLNTVVEESTEPTNSSKNMSRKKRKSGGKSKKKKWSPSMVTLDSRHAQNTPLKLNLDHFVDESGTSCGTSECADDEQIALALQAQELAARHQARAKFKSSEDLIHRLFVCIAGVADQLQTNFAADLRNILKAVFLMNQTNDVPPEKEEPPGIEYQPTEDQVIQNGSSFDSVYSAEEVYADSNSDSPSESHIERRNTVNSTINEAANESRRKSDAGNLQGSVSTGDLTLSGREESVLVERAPEWVPDIAAASCMRCTAHFTAFRRRHHCRNCVGQFERRIKDGETLSVHKPYVVYLTKAPMSPQKYDFWLCGGALVTTWFVVTSAACVEDVRHMYVIAGYNKYIKPAELNNDKCTKTKKKKVVFTCVPKTYDLDYARIEKWSFVDIAIVKVESAFDLYDESYKTDCTYIPATIPINYEPRYQETGTDAIVMGWGHLNKWRGAKDRADYNQDTIRYSPARLYDKNKCKEHYSEEMEKIIDKYMICTYAAGNLNDKGEIIKKSEPVADGCVYQKVLLDGMEYLQCVNGQDEVINSSDEIRRRLMNVTLLGNQTFGTRRHGICQNDHGGPLVTWVGSREVLIGIASVFRVSENLECQGPYLFTSTQCNGVFLDCVISEASYVPPIS</sequence>
<comment type="caution">
    <text evidence="6">The sequence shown here is derived from an EMBL/GenBank/DDBJ whole genome shotgun (WGS) entry which is preliminary data.</text>
</comment>
<evidence type="ECO:0000259" key="5">
    <source>
        <dbReference type="PROSITE" id="PS50240"/>
    </source>
</evidence>
<keyword evidence="3" id="KW-0862">Zinc</keyword>
<feature type="region of interest" description="Disordered" evidence="4">
    <location>
        <begin position="616"/>
        <end position="645"/>
    </location>
</feature>
<feature type="domain" description="Peptidase S1" evidence="5">
    <location>
        <begin position="993"/>
        <end position="1336"/>
    </location>
</feature>
<dbReference type="SMART" id="SM00064">
    <property type="entry name" value="FYVE"/>
    <property type="match status" value="1"/>
</dbReference>
<dbReference type="Pfam" id="PF00089">
    <property type="entry name" value="Trypsin"/>
    <property type="match status" value="1"/>
</dbReference>
<dbReference type="EMBL" id="CALOZG010000085">
    <property type="protein sequence ID" value="CAH4037048.1"/>
    <property type="molecule type" value="Genomic_DNA"/>
</dbReference>
<keyword evidence="1" id="KW-0479">Metal-binding</keyword>
<dbReference type="PROSITE" id="PS50240">
    <property type="entry name" value="TRYPSIN_DOM"/>
    <property type="match status" value="1"/>
</dbReference>
<feature type="compositionally biased region" description="Polar residues" evidence="4">
    <location>
        <begin position="623"/>
        <end position="632"/>
    </location>
</feature>
<dbReference type="SMART" id="SM00020">
    <property type="entry name" value="Tryp_SPc"/>
    <property type="match status" value="1"/>
</dbReference>
<dbReference type="InterPro" id="IPR011011">
    <property type="entry name" value="Znf_FYVE_PHD"/>
</dbReference>
<evidence type="ECO:0000313" key="7">
    <source>
        <dbReference type="Proteomes" id="UP001152562"/>
    </source>
</evidence>
<dbReference type="InterPro" id="IPR009003">
    <property type="entry name" value="Peptidase_S1_PA"/>
</dbReference>
<dbReference type="Gene3D" id="2.40.10.10">
    <property type="entry name" value="Trypsin-like serine proteases"/>
    <property type="match status" value="2"/>
</dbReference>
<evidence type="ECO:0000256" key="3">
    <source>
        <dbReference type="ARBA" id="ARBA00022833"/>
    </source>
</evidence>
<dbReference type="PANTHER" id="PTHR46465">
    <property type="entry name" value="LATERAL SIGNALING TARGET PROTEIN 2 HOMOLOG"/>
    <property type="match status" value="1"/>
</dbReference>
<name>A0A9P0TVR2_PIEBR</name>
<dbReference type="InterPro" id="IPR013083">
    <property type="entry name" value="Znf_RING/FYVE/PHD"/>
</dbReference>
<dbReference type="InterPro" id="IPR001254">
    <property type="entry name" value="Trypsin_dom"/>
</dbReference>
<feature type="region of interest" description="Disordered" evidence="4">
    <location>
        <begin position="378"/>
        <end position="414"/>
    </location>
</feature>
<proteinExistence type="predicted"/>
<dbReference type="InterPro" id="IPR051118">
    <property type="entry name" value="LST-2"/>
</dbReference>
<feature type="compositionally biased region" description="Polar residues" evidence="4">
    <location>
        <begin position="910"/>
        <end position="919"/>
    </location>
</feature>
<dbReference type="GO" id="GO:0004252">
    <property type="term" value="F:serine-type endopeptidase activity"/>
    <property type="evidence" value="ECO:0007669"/>
    <property type="project" value="InterPro"/>
</dbReference>
<evidence type="ECO:0000256" key="2">
    <source>
        <dbReference type="ARBA" id="ARBA00022771"/>
    </source>
</evidence>
<gene>
    <name evidence="6" type="ORF">PIBRA_LOCUS12782</name>
</gene>
<feature type="compositionally biased region" description="Polar residues" evidence="4">
    <location>
        <begin position="929"/>
        <end position="939"/>
    </location>
</feature>
<evidence type="ECO:0000313" key="6">
    <source>
        <dbReference type="EMBL" id="CAH4037048.1"/>
    </source>
</evidence>
<evidence type="ECO:0000256" key="1">
    <source>
        <dbReference type="ARBA" id="ARBA00022723"/>
    </source>
</evidence>
<feature type="region of interest" description="Disordered" evidence="4">
    <location>
        <begin position="892"/>
        <end position="939"/>
    </location>
</feature>
<dbReference type="Pfam" id="PF01363">
    <property type="entry name" value="FYVE"/>
    <property type="match status" value="1"/>
</dbReference>
<keyword evidence="2" id="KW-0863">Zinc-finger</keyword>
<protein>
    <recommendedName>
        <fullName evidence="5">Peptidase S1 domain-containing protein</fullName>
    </recommendedName>
</protein>
<organism evidence="6 7">
    <name type="scientific">Pieris brassicae</name>
    <name type="common">White butterfly</name>
    <name type="synonym">Large white butterfly</name>
    <dbReference type="NCBI Taxonomy" id="7116"/>
    <lineage>
        <taxon>Eukaryota</taxon>
        <taxon>Metazoa</taxon>
        <taxon>Ecdysozoa</taxon>
        <taxon>Arthropoda</taxon>
        <taxon>Hexapoda</taxon>
        <taxon>Insecta</taxon>
        <taxon>Pterygota</taxon>
        <taxon>Neoptera</taxon>
        <taxon>Endopterygota</taxon>
        <taxon>Lepidoptera</taxon>
        <taxon>Glossata</taxon>
        <taxon>Ditrysia</taxon>
        <taxon>Papilionoidea</taxon>
        <taxon>Pieridae</taxon>
        <taxon>Pierinae</taxon>
        <taxon>Pieris</taxon>
    </lineage>
</organism>
<dbReference type="PANTHER" id="PTHR46465:SF2">
    <property type="entry name" value="LATERAL SIGNALING TARGET PROTEIN 2 HOMOLOG"/>
    <property type="match status" value="1"/>
</dbReference>
<dbReference type="GO" id="GO:0031901">
    <property type="term" value="C:early endosome membrane"/>
    <property type="evidence" value="ECO:0007669"/>
    <property type="project" value="TreeGrafter"/>
</dbReference>
<dbReference type="Gene3D" id="3.30.40.10">
    <property type="entry name" value="Zinc/RING finger domain, C3HC4 (zinc finger)"/>
    <property type="match status" value="1"/>
</dbReference>
<dbReference type="SUPFAM" id="SSF57903">
    <property type="entry name" value="FYVE/PHD zinc finger"/>
    <property type="match status" value="1"/>
</dbReference>
<feature type="compositionally biased region" description="Basic residues" evidence="4">
    <location>
        <begin position="733"/>
        <end position="749"/>
    </location>
</feature>
<dbReference type="InterPro" id="IPR043504">
    <property type="entry name" value="Peptidase_S1_PA_chymotrypsin"/>
</dbReference>
<dbReference type="InterPro" id="IPR000306">
    <property type="entry name" value="Znf_FYVE"/>
</dbReference>
<dbReference type="SUPFAM" id="SSF50494">
    <property type="entry name" value="Trypsin-like serine proteases"/>
    <property type="match status" value="2"/>
</dbReference>
<feature type="compositionally biased region" description="Basic and acidic residues" evidence="4">
    <location>
        <begin position="404"/>
        <end position="414"/>
    </location>
</feature>
<accession>A0A9P0TVR2</accession>
<reference evidence="6" key="1">
    <citation type="submission" date="2022-05" db="EMBL/GenBank/DDBJ databases">
        <authorList>
            <person name="Okamura Y."/>
        </authorList>
    </citation>
    <scope>NUCLEOTIDE SEQUENCE</scope>
</reference>